<dbReference type="EMBL" id="JBEWLZ010000011">
    <property type="protein sequence ID" value="MET1491423.1"/>
    <property type="molecule type" value="Genomic_DNA"/>
</dbReference>
<feature type="domain" description="FecR protein" evidence="1">
    <location>
        <begin position="113"/>
        <end position="199"/>
    </location>
</feature>
<feature type="domain" description="FecR N-terminal" evidence="2">
    <location>
        <begin position="11"/>
        <end position="53"/>
    </location>
</feature>
<evidence type="ECO:0000259" key="2">
    <source>
        <dbReference type="Pfam" id="PF16220"/>
    </source>
</evidence>
<organism evidence="3 4">
    <name type="scientific">Uliginosibacterium paludis</name>
    <dbReference type="NCBI Taxonomy" id="1615952"/>
    <lineage>
        <taxon>Bacteria</taxon>
        <taxon>Pseudomonadati</taxon>
        <taxon>Pseudomonadota</taxon>
        <taxon>Betaproteobacteria</taxon>
        <taxon>Rhodocyclales</taxon>
        <taxon>Zoogloeaceae</taxon>
        <taxon>Uliginosibacterium</taxon>
    </lineage>
</organism>
<dbReference type="PIRSF" id="PIRSF018266">
    <property type="entry name" value="FecR"/>
    <property type="match status" value="1"/>
</dbReference>
<proteinExistence type="predicted"/>
<evidence type="ECO:0000259" key="1">
    <source>
        <dbReference type="Pfam" id="PF04773"/>
    </source>
</evidence>
<reference evidence="3 4" key="1">
    <citation type="submission" date="2024-07" db="EMBL/GenBank/DDBJ databases">
        <title>Uliginosibacterium paludis KCTC:42655.</title>
        <authorList>
            <person name="Kim M.K."/>
        </authorList>
    </citation>
    <scope>NUCLEOTIDE SEQUENCE [LARGE SCALE GENOMIC DNA]</scope>
    <source>
        <strain evidence="3 4">KCTC 42655</strain>
    </source>
</reference>
<name>A0ABV2CUG4_9RHOO</name>
<dbReference type="InterPro" id="IPR032623">
    <property type="entry name" value="FecR_N"/>
</dbReference>
<protein>
    <submittedName>
        <fullName evidence="3">FecR domain-containing protein</fullName>
    </submittedName>
</protein>
<dbReference type="RefSeq" id="WP_345929198.1">
    <property type="nucleotide sequence ID" value="NZ_JBDIVF010000009.1"/>
</dbReference>
<dbReference type="InterPro" id="IPR006860">
    <property type="entry name" value="FecR"/>
</dbReference>
<dbReference type="PANTHER" id="PTHR30273:SF2">
    <property type="entry name" value="PROTEIN FECR"/>
    <property type="match status" value="1"/>
</dbReference>
<keyword evidence="4" id="KW-1185">Reference proteome</keyword>
<evidence type="ECO:0000313" key="3">
    <source>
        <dbReference type="EMBL" id="MET1491423.1"/>
    </source>
</evidence>
<dbReference type="Pfam" id="PF04773">
    <property type="entry name" value="FecR"/>
    <property type="match status" value="1"/>
</dbReference>
<dbReference type="Proteomes" id="UP001548590">
    <property type="component" value="Unassembled WGS sequence"/>
</dbReference>
<accession>A0ABV2CUG4</accession>
<gene>
    <name evidence="3" type="ORF">ABVT11_16415</name>
</gene>
<evidence type="ECO:0000313" key="4">
    <source>
        <dbReference type="Proteomes" id="UP001548590"/>
    </source>
</evidence>
<comment type="caution">
    <text evidence="3">The sequence shown here is derived from an EMBL/GenBank/DDBJ whole genome shotgun (WGS) entry which is preliminary data.</text>
</comment>
<dbReference type="PANTHER" id="PTHR30273">
    <property type="entry name" value="PERIPLASMIC SIGNAL SENSOR AND SIGMA FACTOR ACTIVATOR FECR-RELATED"/>
    <property type="match status" value="1"/>
</dbReference>
<sequence length="319" mass="34873">MRESFPQTIEEEAADWLVRMAEGPLAPTEQLAWQQWHERSALHAEAWARAERVLQKLHRIPGAIALPGLEAAARSRRAALSRIGKLVLGVAVMPLAWQAWRSDLRRSLQADQRTASGEQRSLPLEEGTQLLLNTATALDTDLRPSGYELRLHAGEVWVDAARASRAIRLETPHGVLETQRARFAVRVWPGHSQLVVAEGLLDLRAEPGTHVGAGEGLRFGSGLAARAPADLAVALAWTRGLLFADQMRLDTLAAELARYRPGLIECDERIAALRVSGTFPVGSVAATERAFGMLMDTHPVEITQRAAGLWVSWHASATA</sequence>
<dbReference type="Pfam" id="PF16220">
    <property type="entry name" value="DUF4880"/>
    <property type="match status" value="1"/>
</dbReference>
<dbReference type="InterPro" id="IPR012373">
    <property type="entry name" value="Ferrdict_sens_TM"/>
</dbReference>
<dbReference type="Gene3D" id="2.60.120.1440">
    <property type="match status" value="1"/>
</dbReference>